<evidence type="ECO:0000313" key="3">
    <source>
        <dbReference type="Proteomes" id="UP000602284"/>
    </source>
</evidence>
<dbReference type="InterPro" id="IPR016181">
    <property type="entry name" value="Acyl_CoA_acyltransferase"/>
</dbReference>
<dbReference type="PROSITE" id="PS51186">
    <property type="entry name" value="GNAT"/>
    <property type="match status" value="1"/>
</dbReference>
<dbReference type="EMBL" id="JAEQNB010000002">
    <property type="protein sequence ID" value="MBL0386801.1"/>
    <property type="molecule type" value="Genomic_DNA"/>
</dbReference>
<accession>A0ABS1J959</accession>
<name>A0ABS1J959_9BACL</name>
<protein>
    <submittedName>
        <fullName evidence="2">GNAT family N-acetyltransferase</fullName>
    </submittedName>
</protein>
<dbReference type="RefSeq" id="WP_201633906.1">
    <property type="nucleotide sequence ID" value="NZ_JAEQNB010000002.1"/>
</dbReference>
<dbReference type="InterPro" id="IPR000182">
    <property type="entry name" value="GNAT_dom"/>
</dbReference>
<keyword evidence="3" id="KW-1185">Reference proteome</keyword>
<evidence type="ECO:0000259" key="1">
    <source>
        <dbReference type="PROSITE" id="PS51186"/>
    </source>
</evidence>
<dbReference type="SUPFAM" id="SSF55729">
    <property type="entry name" value="Acyl-CoA N-acyltransferases (Nat)"/>
    <property type="match status" value="1"/>
</dbReference>
<organism evidence="2 3">
    <name type="scientific">Tumebacillus amylolyticus</name>
    <dbReference type="NCBI Taxonomy" id="2801339"/>
    <lineage>
        <taxon>Bacteria</taxon>
        <taxon>Bacillati</taxon>
        <taxon>Bacillota</taxon>
        <taxon>Bacilli</taxon>
        <taxon>Bacillales</taxon>
        <taxon>Alicyclobacillaceae</taxon>
        <taxon>Tumebacillus</taxon>
    </lineage>
</organism>
<dbReference type="CDD" id="cd04301">
    <property type="entry name" value="NAT_SF"/>
    <property type="match status" value="1"/>
</dbReference>
<sequence length="268" mass="29723">MNLPLSTELVVRLEEVVVEQMRVRQSIWRAYEGNPMRIEIAAFGRATAFVNLGIPTPLLNVVKLLGAQELEHLDDIVAFYETRGMGPTLELNPAFMSPEFGKALAQRGFYQASFQTMLYGVPTEDIPAPAEGVRVRRMNPEDFPLFGKLYCEGFGMPMENASSVGENNRVLDEHPSFTYYLAEVDGEPAGVASLFVHAGTAYFTAATTTTSLRNLGVQSALLHHRIAEAARFGCDLLCSQARFTNNSLRNMQRAGLQVAYSQAHWNKL</sequence>
<dbReference type="Gene3D" id="3.40.630.30">
    <property type="match status" value="1"/>
</dbReference>
<reference evidence="2 3" key="1">
    <citation type="submission" date="2021-01" db="EMBL/GenBank/DDBJ databases">
        <title>Tumebacillus sp. strain ITR2 16S ribosomal RNA gene Genome sequencing and assembly.</title>
        <authorList>
            <person name="Kang M."/>
        </authorList>
    </citation>
    <scope>NUCLEOTIDE SEQUENCE [LARGE SCALE GENOMIC DNA]</scope>
    <source>
        <strain evidence="2 3">ITR2</strain>
    </source>
</reference>
<feature type="domain" description="N-acetyltransferase" evidence="1">
    <location>
        <begin position="133"/>
        <end position="268"/>
    </location>
</feature>
<gene>
    <name evidence="2" type="ORF">JJB07_09060</name>
</gene>
<dbReference type="Proteomes" id="UP000602284">
    <property type="component" value="Unassembled WGS sequence"/>
</dbReference>
<dbReference type="Pfam" id="PF00583">
    <property type="entry name" value="Acetyltransf_1"/>
    <property type="match status" value="1"/>
</dbReference>
<proteinExistence type="predicted"/>
<evidence type="ECO:0000313" key="2">
    <source>
        <dbReference type="EMBL" id="MBL0386801.1"/>
    </source>
</evidence>
<comment type="caution">
    <text evidence="2">The sequence shown here is derived from an EMBL/GenBank/DDBJ whole genome shotgun (WGS) entry which is preliminary data.</text>
</comment>